<keyword evidence="5" id="KW-1185">Reference proteome</keyword>
<reference evidence="4" key="2">
    <citation type="submission" date="2020-12" db="EMBL/GenBank/DDBJ databases">
        <title>New Spironucleus salmonicida genome in near-complete chromosomes.</title>
        <authorList>
            <person name="Xu F."/>
            <person name="Kurt Z."/>
            <person name="Jimenez-Gonzalez A."/>
            <person name="Astvaldsson A."/>
            <person name="Andersson J.O."/>
            <person name="Svard S.G."/>
        </authorList>
    </citation>
    <scope>NUCLEOTIDE SEQUENCE</scope>
    <source>
        <strain evidence="4">ATCC 50377</strain>
    </source>
</reference>
<dbReference type="SUPFAM" id="SSF52047">
    <property type="entry name" value="RNI-like"/>
    <property type="match status" value="1"/>
</dbReference>
<evidence type="ECO:0000313" key="3">
    <source>
        <dbReference type="EMBL" id="EST42161.1"/>
    </source>
</evidence>
<keyword evidence="1" id="KW-0175">Coiled coil</keyword>
<evidence type="ECO:0000313" key="4">
    <source>
        <dbReference type="EMBL" id="KAH0574729.1"/>
    </source>
</evidence>
<protein>
    <recommendedName>
        <fullName evidence="6">Leucine-rich repeat containing protein</fullName>
    </recommendedName>
</protein>
<evidence type="ECO:0008006" key="6">
    <source>
        <dbReference type="Google" id="ProtNLM"/>
    </source>
</evidence>
<sequence>MPPKADNSKAKKKTPEPEYRDDKGNPIPFEDYIQLLKRKYMAFCKNANVNGYNILLEKIKNSIDSDDKTLVGVPFTTLTIGGNVTPAQIPPTMAFIELYNKLTRVSFSGVCLTDEAMQSIGKCISITKTIRYMQFIDCKISANGMKEFFNTVPLSGLQSFSIEGNEMSSESIIGLGLMVEKYIQMCRQTAQAAIEEAAAKHQEELEKIERENAAKKSKKKPKVWKAKKGEIIIFDKTVDDIFYSYFNLRSISMISCGLNPLHAPAIGVFVEKVAPFLSQIIFRNQEFGAIGIGEVGSGLLRASQKLSQQMKTKADQQHPNERETYTGNQLLLLEEMEFKQCCIQEDQRNAYARFNEGILQCGRLKTIVLTDNVLEEQINWIIPCLIMQKSLIKAVLPEKCNSLMVKDLSVKLREHRKAQDDWTKLAKKMAKEAKKAAKLAKKNKVPVQPVVAEAPSESTGSKPATATVE</sequence>
<dbReference type="AlphaFoldDB" id="V6LER4"/>
<organism evidence="3">
    <name type="scientific">Spironucleus salmonicida</name>
    <dbReference type="NCBI Taxonomy" id="348837"/>
    <lineage>
        <taxon>Eukaryota</taxon>
        <taxon>Metamonada</taxon>
        <taxon>Diplomonadida</taxon>
        <taxon>Hexamitidae</taxon>
        <taxon>Hexamitinae</taxon>
        <taxon>Spironucleus</taxon>
    </lineage>
</organism>
<gene>
    <name evidence="3" type="ORF">SS50377_18469</name>
    <name evidence="4" type="ORF">SS50377_22344</name>
</gene>
<feature type="coiled-coil region" evidence="1">
    <location>
        <begin position="187"/>
        <end position="218"/>
    </location>
</feature>
<name>V6LER4_9EUKA</name>
<feature type="region of interest" description="Disordered" evidence="2">
    <location>
        <begin position="1"/>
        <end position="25"/>
    </location>
</feature>
<accession>V6LER4</accession>
<reference evidence="3 4" key="1">
    <citation type="journal article" date="2014" name="PLoS Genet.">
        <title>The Genome of Spironucleus salmonicida Highlights a Fish Pathogen Adapted to Fluctuating Environments.</title>
        <authorList>
            <person name="Xu F."/>
            <person name="Jerlstrom-Hultqvist J."/>
            <person name="Einarsson E."/>
            <person name="Astvaldsson A."/>
            <person name="Svard S.G."/>
            <person name="Andersson J.O."/>
        </authorList>
    </citation>
    <scope>NUCLEOTIDE SEQUENCE</scope>
    <source>
        <strain evidence="4">ATCC 50377</strain>
    </source>
</reference>
<feature type="compositionally biased region" description="Basic and acidic residues" evidence="2">
    <location>
        <begin position="1"/>
        <end position="24"/>
    </location>
</feature>
<evidence type="ECO:0000313" key="5">
    <source>
        <dbReference type="Proteomes" id="UP000018208"/>
    </source>
</evidence>
<dbReference type="EMBL" id="KI546166">
    <property type="protein sequence ID" value="EST42161.1"/>
    <property type="molecule type" value="Genomic_DNA"/>
</dbReference>
<dbReference type="EMBL" id="AUWU02000003">
    <property type="protein sequence ID" value="KAH0574729.1"/>
    <property type="molecule type" value="Genomic_DNA"/>
</dbReference>
<dbReference type="InterPro" id="IPR032675">
    <property type="entry name" value="LRR_dom_sf"/>
</dbReference>
<evidence type="ECO:0000256" key="2">
    <source>
        <dbReference type="SAM" id="MobiDB-lite"/>
    </source>
</evidence>
<dbReference type="Gene3D" id="3.80.10.10">
    <property type="entry name" value="Ribonuclease Inhibitor"/>
    <property type="match status" value="1"/>
</dbReference>
<evidence type="ECO:0000256" key="1">
    <source>
        <dbReference type="SAM" id="Coils"/>
    </source>
</evidence>
<dbReference type="Proteomes" id="UP000018208">
    <property type="component" value="Unassembled WGS sequence"/>
</dbReference>
<feature type="compositionally biased region" description="Polar residues" evidence="2">
    <location>
        <begin position="456"/>
        <end position="469"/>
    </location>
</feature>
<dbReference type="VEuPathDB" id="GiardiaDB:SS50377_22344"/>
<feature type="region of interest" description="Disordered" evidence="2">
    <location>
        <begin position="450"/>
        <end position="469"/>
    </location>
</feature>
<proteinExistence type="predicted"/>